<evidence type="ECO:0000313" key="2">
    <source>
        <dbReference type="Proteomes" id="UP000600214"/>
    </source>
</evidence>
<protein>
    <submittedName>
        <fullName evidence="1">Uncharacterized protein</fullName>
    </submittedName>
</protein>
<evidence type="ECO:0000313" key="1">
    <source>
        <dbReference type="EMBL" id="GGH48448.1"/>
    </source>
</evidence>
<keyword evidence="2" id="KW-1185">Reference proteome</keyword>
<dbReference type="RefSeq" id="WP_188937485.1">
    <property type="nucleotide sequence ID" value="NZ_BMIA01000004.1"/>
</dbReference>
<organism evidence="1 2">
    <name type="scientific">Dyadobacter endophyticus</name>
    <dbReference type="NCBI Taxonomy" id="1749036"/>
    <lineage>
        <taxon>Bacteria</taxon>
        <taxon>Pseudomonadati</taxon>
        <taxon>Bacteroidota</taxon>
        <taxon>Cytophagia</taxon>
        <taxon>Cytophagales</taxon>
        <taxon>Spirosomataceae</taxon>
        <taxon>Dyadobacter</taxon>
    </lineage>
</organism>
<name>A0ABQ1Z5D5_9BACT</name>
<dbReference type="Proteomes" id="UP000600214">
    <property type="component" value="Unassembled WGS sequence"/>
</dbReference>
<accession>A0ABQ1Z5D5</accession>
<comment type="caution">
    <text evidence="1">The sequence shown here is derived from an EMBL/GenBank/DDBJ whole genome shotgun (WGS) entry which is preliminary data.</text>
</comment>
<gene>
    <name evidence="1" type="ORF">GCM10007423_49660</name>
</gene>
<dbReference type="EMBL" id="BMIA01000004">
    <property type="protein sequence ID" value="GGH48448.1"/>
    <property type="molecule type" value="Genomic_DNA"/>
</dbReference>
<reference evidence="2" key="1">
    <citation type="journal article" date="2019" name="Int. J. Syst. Evol. Microbiol.">
        <title>The Global Catalogue of Microorganisms (GCM) 10K type strain sequencing project: providing services to taxonomists for standard genome sequencing and annotation.</title>
        <authorList>
            <consortium name="The Broad Institute Genomics Platform"/>
            <consortium name="The Broad Institute Genome Sequencing Center for Infectious Disease"/>
            <person name="Wu L."/>
            <person name="Ma J."/>
        </authorList>
    </citation>
    <scope>NUCLEOTIDE SEQUENCE [LARGE SCALE GENOMIC DNA]</scope>
    <source>
        <strain evidence="2">CGMCC 1.15288</strain>
    </source>
</reference>
<proteinExistence type="predicted"/>
<sequence length="172" mass="19457">MSCAPTRQTPKILDEDVPKVNLAYQVQRIEIVDNRRNVSGAEMKIPTLSTPKSYTKHSPAVTVEHRQEIEGFCRNNINGSGPSVQAIVILVDAYKEFSATAMTERERGHVKMEVTLYDLATDKQLISCESTADFGVESRDANQEKMEKIYRYSLRQAVYKCFKSIAMSSEKE</sequence>